<accession>A0A8E0RQV9</accession>
<proteinExistence type="predicted"/>
<evidence type="ECO:0000259" key="2">
    <source>
        <dbReference type="PROSITE" id="PS50090"/>
    </source>
</evidence>
<dbReference type="InterPro" id="IPR044822">
    <property type="entry name" value="Myb_DNA-bind_4"/>
</dbReference>
<dbReference type="InterPro" id="IPR001005">
    <property type="entry name" value="SANT/Myb"/>
</dbReference>
<dbReference type="PROSITE" id="PS50090">
    <property type="entry name" value="MYB_LIKE"/>
    <property type="match status" value="1"/>
</dbReference>
<evidence type="ECO:0000313" key="4">
    <source>
        <dbReference type="Proteomes" id="UP000728185"/>
    </source>
</evidence>
<dbReference type="EMBL" id="LUCM01007997">
    <property type="protein sequence ID" value="KAA0189096.1"/>
    <property type="molecule type" value="Genomic_DNA"/>
</dbReference>
<feature type="domain" description="Myb-like" evidence="2">
    <location>
        <begin position="88"/>
        <end position="150"/>
    </location>
</feature>
<dbReference type="GO" id="GO:0003677">
    <property type="term" value="F:DNA binding"/>
    <property type="evidence" value="ECO:0007669"/>
    <property type="project" value="UniProtKB-KW"/>
</dbReference>
<gene>
    <name evidence="3" type="ORF">FBUS_11156</name>
</gene>
<keyword evidence="3" id="KW-0238">DNA-binding</keyword>
<sequence length="501" mass="55098">MDHMSYMPKSPEKSSPSFPEDVEDEEDDPIDHDVRQLKYSNRTVPTDRHDEHETPTDVTMLPEDDEEDDIEQTRSFALVVDSPRHPADSSEKKVHWSNQNVQTLLDCVEKHLDEFNIQKKHKQVWQTIGAEMEALGFTMEHCYNKWKNLRRDVRLLVNNPQKAVRNADILRRVARLILVIYPNIDATTMQVSGERNGGKSAPSTPIGSSQLNCRVNLPTALHAPDSPRYIVPPGTPHSLTPGFHHTPNGVGKHKGGGNPNSENMETNCAPGAALFTNLTSDNDVHNYSTVIPSSTGDLKTNQPGTGFPFFFNPAAAALLVQSQLFTDLLRQQQRTQDSESPPMDEPPVHHPAASTPKVTVTTNATHQNGQGLTNGINCLSNNNGNAIPSLSLASTLLNGLNSADSPHHILLPVVSASLNDNCGSVDRLPPGSELAGVVERLRDEETVHMRLTDMVTHLADELRAAGMRRRATLDHLLGIMQGSRIPTSLIQNPKQDASNLV</sequence>
<protein>
    <submittedName>
        <fullName evidence="3">Myb/SANT DNA-binding domain</fullName>
    </submittedName>
</protein>
<feature type="compositionally biased region" description="Acidic residues" evidence="1">
    <location>
        <begin position="20"/>
        <end position="30"/>
    </location>
</feature>
<dbReference type="Proteomes" id="UP000728185">
    <property type="component" value="Unassembled WGS sequence"/>
</dbReference>
<feature type="compositionally biased region" description="Basic and acidic residues" evidence="1">
    <location>
        <begin position="45"/>
        <end position="55"/>
    </location>
</feature>
<comment type="caution">
    <text evidence="3">The sequence shown here is derived from an EMBL/GenBank/DDBJ whole genome shotgun (WGS) entry which is preliminary data.</text>
</comment>
<feature type="region of interest" description="Disordered" evidence="1">
    <location>
        <begin position="331"/>
        <end position="355"/>
    </location>
</feature>
<feature type="region of interest" description="Disordered" evidence="1">
    <location>
        <begin position="1"/>
        <end position="61"/>
    </location>
</feature>
<dbReference type="Gene3D" id="1.10.10.60">
    <property type="entry name" value="Homeodomain-like"/>
    <property type="match status" value="1"/>
</dbReference>
<dbReference type="AlphaFoldDB" id="A0A8E0RQV9"/>
<organism evidence="3 4">
    <name type="scientific">Fasciolopsis buskii</name>
    <dbReference type="NCBI Taxonomy" id="27845"/>
    <lineage>
        <taxon>Eukaryota</taxon>
        <taxon>Metazoa</taxon>
        <taxon>Spiralia</taxon>
        <taxon>Lophotrochozoa</taxon>
        <taxon>Platyhelminthes</taxon>
        <taxon>Trematoda</taxon>
        <taxon>Digenea</taxon>
        <taxon>Plagiorchiida</taxon>
        <taxon>Echinostomata</taxon>
        <taxon>Echinostomatoidea</taxon>
        <taxon>Fasciolidae</taxon>
        <taxon>Fasciolopsis</taxon>
    </lineage>
</organism>
<reference evidence="3" key="1">
    <citation type="submission" date="2019-05" db="EMBL/GenBank/DDBJ databases">
        <title>Annotation for the trematode Fasciolopsis buski.</title>
        <authorList>
            <person name="Choi Y.-J."/>
        </authorList>
    </citation>
    <scope>NUCLEOTIDE SEQUENCE</scope>
    <source>
        <strain evidence="3">HT</strain>
        <tissue evidence="3">Whole worm</tissue>
    </source>
</reference>
<name>A0A8E0RQV9_9TREM</name>
<dbReference type="Pfam" id="PF13837">
    <property type="entry name" value="Myb_DNA-bind_4"/>
    <property type="match status" value="1"/>
</dbReference>
<evidence type="ECO:0000313" key="3">
    <source>
        <dbReference type="EMBL" id="KAA0189096.1"/>
    </source>
</evidence>
<evidence type="ECO:0000256" key="1">
    <source>
        <dbReference type="SAM" id="MobiDB-lite"/>
    </source>
</evidence>
<dbReference type="OrthoDB" id="676304at2759"/>
<keyword evidence="4" id="KW-1185">Reference proteome</keyword>